<proteinExistence type="predicted"/>
<dbReference type="InParanoid" id="A0A0C3H234"/>
<dbReference type="EMBL" id="KN832884">
    <property type="protein sequence ID" value="KIM96581.1"/>
    <property type="molecule type" value="Genomic_DNA"/>
</dbReference>
<gene>
    <name evidence="1" type="ORF">OIDMADRAFT_20847</name>
</gene>
<accession>A0A0C3H234</accession>
<reference evidence="2" key="2">
    <citation type="submission" date="2015-01" db="EMBL/GenBank/DDBJ databases">
        <title>Evolutionary Origins and Diversification of the Mycorrhizal Mutualists.</title>
        <authorList>
            <consortium name="DOE Joint Genome Institute"/>
            <consortium name="Mycorrhizal Genomics Consortium"/>
            <person name="Kohler A."/>
            <person name="Kuo A."/>
            <person name="Nagy L.G."/>
            <person name="Floudas D."/>
            <person name="Copeland A."/>
            <person name="Barry K.W."/>
            <person name="Cichocki N."/>
            <person name="Veneault-Fourrey C."/>
            <person name="LaButti K."/>
            <person name="Lindquist E.A."/>
            <person name="Lipzen A."/>
            <person name="Lundell T."/>
            <person name="Morin E."/>
            <person name="Murat C."/>
            <person name="Riley R."/>
            <person name="Ohm R."/>
            <person name="Sun H."/>
            <person name="Tunlid A."/>
            <person name="Henrissat B."/>
            <person name="Grigoriev I.V."/>
            <person name="Hibbett D.S."/>
            <person name="Martin F."/>
        </authorList>
    </citation>
    <scope>NUCLEOTIDE SEQUENCE [LARGE SCALE GENOMIC DNA]</scope>
    <source>
        <strain evidence="2">Zn</strain>
    </source>
</reference>
<dbReference type="InterPro" id="IPR006175">
    <property type="entry name" value="YjgF/YER057c/UK114"/>
</dbReference>
<evidence type="ECO:0000313" key="1">
    <source>
        <dbReference type="EMBL" id="KIM96581.1"/>
    </source>
</evidence>
<organism evidence="1 2">
    <name type="scientific">Oidiodendron maius (strain Zn)</name>
    <dbReference type="NCBI Taxonomy" id="913774"/>
    <lineage>
        <taxon>Eukaryota</taxon>
        <taxon>Fungi</taxon>
        <taxon>Dikarya</taxon>
        <taxon>Ascomycota</taxon>
        <taxon>Pezizomycotina</taxon>
        <taxon>Leotiomycetes</taxon>
        <taxon>Leotiomycetes incertae sedis</taxon>
        <taxon>Myxotrichaceae</taxon>
        <taxon>Oidiodendron</taxon>
    </lineage>
</organism>
<evidence type="ECO:0000313" key="2">
    <source>
        <dbReference type="Proteomes" id="UP000054321"/>
    </source>
</evidence>
<dbReference type="OrthoDB" id="309640at2759"/>
<dbReference type="Proteomes" id="UP000054321">
    <property type="component" value="Unassembled WGS sequence"/>
</dbReference>
<dbReference type="Pfam" id="PF01042">
    <property type="entry name" value="Ribonuc_L-PSP"/>
    <property type="match status" value="1"/>
</dbReference>
<keyword evidence="2" id="KW-1185">Reference proteome</keyword>
<dbReference type="AlphaFoldDB" id="A0A0C3H234"/>
<dbReference type="Gene3D" id="3.30.1330.40">
    <property type="entry name" value="RutC-like"/>
    <property type="match status" value="1"/>
</dbReference>
<dbReference type="InterPro" id="IPR035959">
    <property type="entry name" value="RutC-like_sf"/>
</dbReference>
<sequence length="145" mass="15640">MSVQTIDPSAFKPHPLYSSYTSIPISPTAVLVTVSGQIAQDPETGETPSELSAQVDLCLSRLLSCLEHAGAKKTDITRFMYYIVQRGVEEVEAKEGKGAATKLIGGKVGAWLEGHRPASCFLRVSGMSDDKFLCEFECQAIVATK</sequence>
<dbReference type="STRING" id="913774.A0A0C3H234"/>
<reference evidence="1 2" key="1">
    <citation type="submission" date="2014-04" db="EMBL/GenBank/DDBJ databases">
        <authorList>
            <consortium name="DOE Joint Genome Institute"/>
            <person name="Kuo A."/>
            <person name="Martino E."/>
            <person name="Perotto S."/>
            <person name="Kohler A."/>
            <person name="Nagy L.G."/>
            <person name="Floudas D."/>
            <person name="Copeland A."/>
            <person name="Barry K.W."/>
            <person name="Cichocki N."/>
            <person name="Veneault-Fourrey C."/>
            <person name="LaButti K."/>
            <person name="Lindquist E.A."/>
            <person name="Lipzen A."/>
            <person name="Lundell T."/>
            <person name="Morin E."/>
            <person name="Murat C."/>
            <person name="Sun H."/>
            <person name="Tunlid A."/>
            <person name="Henrissat B."/>
            <person name="Grigoriev I.V."/>
            <person name="Hibbett D.S."/>
            <person name="Martin F."/>
            <person name="Nordberg H.P."/>
            <person name="Cantor M.N."/>
            <person name="Hua S.X."/>
        </authorList>
    </citation>
    <scope>NUCLEOTIDE SEQUENCE [LARGE SCALE GENOMIC DNA]</scope>
    <source>
        <strain evidence="1 2">Zn</strain>
    </source>
</reference>
<dbReference type="SUPFAM" id="SSF55298">
    <property type="entry name" value="YjgF-like"/>
    <property type="match status" value="1"/>
</dbReference>
<dbReference type="HOGENOM" id="CLU_100715_4_4_1"/>
<protein>
    <submittedName>
        <fullName evidence="1">Uncharacterized protein</fullName>
    </submittedName>
</protein>
<name>A0A0C3H234_OIDMZ</name>